<dbReference type="EC" id="2.1.1.193" evidence="3 12"/>
<dbReference type="SUPFAM" id="SSF88697">
    <property type="entry name" value="PUA domain-like"/>
    <property type="match status" value="1"/>
</dbReference>
<comment type="subcellular location">
    <subcellularLocation>
        <location evidence="1 12">Cytoplasm</location>
    </subcellularLocation>
</comment>
<name>A0ABT3TCN0_9GAMM</name>
<feature type="domain" description="Ribosomal RNA small subunit methyltransferase E PUA-like" evidence="14">
    <location>
        <begin position="31"/>
        <end position="65"/>
    </location>
</feature>
<sequence length="242" mass="26353">MTTPRIHTDQALAVGATVELESAAARHVSGALRLQSGATITLFNGSGGEFLAVIDSSDRKRVTVIPTEYNPREAESPLQVHLGIVMSRGERMDWVVQKATELGVQSMTPLTSERCEVRLKQDRADKKILHWRQIARSACEQCGRNRVPDIGKILTLADWADTSTAQLKLVLHHRSENSALESPAPSSVALLIGPEGGLTETEIQASERYGFLPLALGTRVLRTETAPLAALAILQARWGDMN</sequence>
<dbReference type="InterPro" id="IPR046887">
    <property type="entry name" value="RsmE_PUA-like"/>
</dbReference>
<comment type="catalytic activity">
    <reaction evidence="11 12">
        <text>uridine(1498) in 16S rRNA + S-adenosyl-L-methionine = N(3)-methyluridine(1498) in 16S rRNA + S-adenosyl-L-homocysteine + H(+)</text>
        <dbReference type="Rhea" id="RHEA:42920"/>
        <dbReference type="Rhea" id="RHEA-COMP:10283"/>
        <dbReference type="Rhea" id="RHEA-COMP:10284"/>
        <dbReference type="ChEBI" id="CHEBI:15378"/>
        <dbReference type="ChEBI" id="CHEBI:57856"/>
        <dbReference type="ChEBI" id="CHEBI:59789"/>
        <dbReference type="ChEBI" id="CHEBI:65315"/>
        <dbReference type="ChEBI" id="CHEBI:74502"/>
        <dbReference type="EC" id="2.1.1.193"/>
    </reaction>
</comment>
<protein>
    <recommendedName>
        <fullName evidence="4 12">Ribosomal RNA small subunit methyltransferase E</fullName>
        <ecNumber evidence="3 12">2.1.1.193</ecNumber>
    </recommendedName>
</protein>
<dbReference type="InterPro" id="IPR006700">
    <property type="entry name" value="RsmE"/>
</dbReference>
<dbReference type="InterPro" id="IPR046886">
    <property type="entry name" value="RsmE_MTase_dom"/>
</dbReference>
<accession>A0ABT3TCN0</accession>
<dbReference type="PIRSF" id="PIRSF015601">
    <property type="entry name" value="MTase_slr0722"/>
    <property type="match status" value="1"/>
</dbReference>
<evidence type="ECO:0000256" key="11">
    <source>
        <dbReference type="ARBA" id="ARBA00047944"/>
    </source>
</evidence>
<evidence type="ECO:0000313" key="16">
    <source>
        <dbReference type="Proteomes" id="UP001143362"/>
    </source>
</evidence>
<dbReference type="GO" id="GO:0008168">
    <property type="term" value="F:methyltransferase activity"/>
    <property type="evidence" value="ECO:0007669"/>
    <property type="project" value="UniProtKB-KW"/>
</dbReference>
<evidence type="ECO:0000256" key="12">
    <source>
        <dbReference type="PIRNR" id="PIRNR015601"/>
    </source>
</evidence>
<feature type="domain" description="Ribosomal RNA small subunit methyltransferase E methyltransferase" evidence="13">
    <location>
        <begin position="75"/>
        <end position="235"/>
    </location>
</feature>
<evidence type="ECO:0000256" key="9">
    <source>
        <dbReference type="ARBA" id="ARBA00022691"/>
    </source>
</evidence>
<dbReference type="InterPro" id="IPR015947">
    <property type="entry name" value="PUA-like_sf"/>
</dbReference>
<proteinExistence type="inferred from homology"/>
<evidence type="ECO:0000256" key="8">
    <source>
        <dbReference type="ARBA" id="ARBA00022679"/>
    </source>
</evidence>
<dbReference type="SUPFAM" id="SSF75217">
    <property type="entry name" value="alpha/beta knot"/>
    <property type="match status" value="1"/>
</dbReference>
<dbReference type="PANTHER" id="PTHR30027">
    <property type="entry name" value="RIBOSOMAL RNA SMALL SUBUNIT METHYLTRANSFERASE E"/>
    <property type="match status" value="1"/>
</dbReference>
<evidence type="ECO:0000313" key="15">
    <source>
        <dbReference type="EMBL" id="MCX2980053.1"/>
    </source>
</evidence>
<dbReference type="RefSeq" id="WP_279244034.1">
    <property type="nucleotide sequence ID" value="NZ_SHNN01000001.1"/>
</dbReference>
<evidence type="ECO:0000256" key="5">
    <source>
        <dbReference type="ARBA" id="ARBA00022490"/>
    </source>
</evidence>
<dbReference type="Proteomes" id="UP001143362">
    <property type="component" value="Unassembled WGS sequence"/>
</dbReference>
<dbReference type="EMBL" id="SHNN01000001">
    <property type="protein sequence ID" value="MCX2980053.1"/>
    <property type="molecule type" value="Genomic_DNA"/>
</dbReference>
<evidence type="ECO:0000256" key="10">
    <source>
        <dbReference type="ARBA" id="ARBA00025699"/>
    </source>
</evidence>
<evidence type="ECO:0000259" key="14">
    <source>
        <dbReference type="Pfam" id="PF20260"/>
    </source>
</evidence>
<evidence type="ECO:0000256" key="2">
    <source>
        <dbReference type="ARBA" id="ARBA00005528"/>
    </source>
</evidence>
<dbReference type="Pfam" id="PF04452">
    <property type="entry name" value="Methyltrans_RNA"/>
    <property type="match status" value="1"/>
</dbReference>
<dbReference type="Pfam" id="PF20260">
    <property type="entry name" value="PUA_4"/>
    <property type="match status" value="1"/>
</dbReference>
<comment type="function">
    <text evidence="10 12">Specifically methylates the N3 position of the uracil ring of uridine 1498 (m3U1498) in 16S rRNA. Acts on the fully assembled 30S ribosomal subunit.</text>
</comment>
<dbReference type="InterPro" id="IPR029026">
    <property type="entry name" value="tRNA_m1G_MTases_N"/>
</dbReference>
<dbReference type="InterPro" id="IPR029028">
    <property type="entry name" value="Alpha/beta_knot_MTases"/>
</dbReference>
<dbReference type="CDD" id="cd18084">
    <property type="entry name" value="RsmE-like"/>
    <property type="match status" value="1"/>
</dbReference>
<dbReference type="NCBIfam" id="NF008692">
    <property type="entry name" value="PRK11713.1-5"/>
    <property type="match status" value="1"/>
</dbReference>
<organism evidence="15 16">
    <name type="scientific">Candidatus Litorirhabdus singularis</name>
    <dbReference type="NCBI Taxonomy" id="2518993"/>
    <lineage>
        <taxon>Bacteria</taxon>
        <taxon>Pseudomonadati</taxon>
        <taxon>Pseudomonadota</taxon>
        <taxon>Gammaproteobacteria</taxon>
        <taxon>Cellvibrionales</taxon>
        <taxon>Halieaceae</taxon>
        <taxon>Candidatus Litorirhabdus</taxon>
    </lineage>
</organism>
<dbReference type="NCBIfam" id="TIGR00046">
    <property type="entry name" value="RsmE family RNA methyltransferase"/>
    <property type="match status" value="1"/>
</dbReference>
<dbReference type="Gene3D" id="2.40.240.20">
    <property type="entry name" value="Hypothetical PUA domain-like, domain 1"/>
    <property type="match status" value="1"/>
</dbReference>
<dbReference type="PANTHER" id="PTHR30027:SF3">
    <property type="entry name" value="16S RRNA (URACIL(1498)-N(3))-METHYLTRANSFERASE"/>
    <property type="match status" value="1"/>
</dbReference>
<keyword evidence="6 12" id="KW-0698">rRNA processing</keyword>
<keyword evidence="8 12" id="KW-0808">Transferase</keyword>
<comment type="caution">
    <text evidence="15">The sequence shown here is derived from an EMBL/GenBank/DDBJ whole genome shotgun (WGS) entry which is preliminary data.</text>
</comment>
<evidence type="ECO:0000256" key="3">
    <source>
        <dbReference type="ARBA" id="ARBA00012328"/>
    </source>
</evidence>
<keyword evidence="9 12" id="KW-0949">S-adenosyl-L-methionine</keyword>
<evidence type="ECO:0000256" key="6">
    <source>
        <dbReference type="ARBA" id="ARBA00022552"/>
    </source>
</evidence>
<evidence type="ECO:0000256" key="1">
    <source>
        <dbReference type="ARBA" id="ARBA00004496"/>
    </source>
</evidence>
<evidence type="ECO:0000256" key="7">
    <source>
        <dbReference type="ARBA" id="ARBA00022603"/>
    </source>
</evidence>
<keyword evidence="5 12" id="KW-0963">Cytoplasm</keyword>
<comment type="similarity">
    <text evidence="2 12">Belongs to the RNA methyltransferase RsmE family.</text>
</comment>
<evidence type="ECO:0000256" key="4">
    <source>
        <dbReference type="ARBA" id="ARBA00013673"/>
    </source>
</evidence>
<dbReference type="Gene3D" id="3.40.1280.10">
    <property type="match status" value="1"/>
</dbReference>
<keyword evidence="7 12" id="KW-0489">Methyltransferase</keyword>
<gene>
    <name evidence="15" type="ORF">EYC98_04140</name>
</gene>
<dbReference type="GO" id="GO:0032259">
    <property type="term" value="P:methylation"/>
    <property type="evidence" value="ECO:0007669"/>
    <property type="project" value="UniProtKB-KW"/>
</dbReference>
<keyword evidence="16" id="KW-1185">Reference proteome</keyword>
<reference evidence="15" key="1">
    <citation type="submission" date="2019-02" db="EMBL/GenBank/DDBJ databases">
        <authorList>
            <person name="Li S.-H."/>
        </authorList>
    </citation>
    <scope>NUCLEOTIDE SEQUENCE</scope>
    <source>
        <strain evidence="15">IMCC14734</strain>
    </source>
</reference>
<evidence type="ECO:0000259" key="13">
    <source>
        <dbReference type="Pfam" id="PF04452"/>
    </source>
</evidence>